<reference evidence="2" key="2">
    <citation type="submission" date="2004-02" db="EMBL/GenBank/DDBJ databases">
        <authorList>
            <consortium name="Genoscope"/>
            <consortium name="Whitehead Institute Centre for Genome Research"/>
        </authorList>
    </citation>
    <scope>NUCLEOTIDE SEQUENCE</scope>
</reference>
<dbReference type="AlphaFoldDB" id="Q4REQ5"/>
<dbReference type="KEGG" id="tng:GSTEN00035662G001"/>
<proteinExistence type="predicted"/>
<reference evidence="2" key="1">
    <citation type="journal article" date="2004" name="Nature">
        <title>Genome duplication in the teleost fish Tetraodon nigroviridis reveals the early vertebrate proto-karyotype.</title>
        <authorList>
            <person name="Jaillon O."/>
            <person name="Aury J.-M."/>
            <person name="Brunet F."/>
            <person name="Petit J.-L."/>
            <person name="Stange-Thomann N."/>
            <person name="Mauceli E."/>
            <person name="Bouneau L."/>
            <person name="Fischer C."/>
            <person name="Ozouf-Costaz C."/>
            <person name="Bernot A."/>
            <person name="Nicaud S."/>
            <person name="Jaffe D."/>
            <person name="Fisher S."/>
            <person name="Lutfalla G."/>
            <person name="Dossat C."/>
            <person name="Segurens B."/>
            <person name="Dasilva C."/>
            <person name="Salanoubat M."/>
            <person name="Levy M."/>
            <person name="Boudet N."/>
            <person name="Castellano S."/>
            <person name="Anthouard V."/>
            <person name="Jubin C."/>
            <person name="Castelli V."/>
            <person name="Katinka M."/>
            <person name="Vacherie B."/>
            <person name="Biemont C."/>
            <person name="Skalli Z."/>
            <person name="Cattolico L."/>
            <person name="Poulain J."/>
            <person name="De Berardinis V."/>
            <person name="Cruaud C."/>
            <person name="Duprat S."/>
            <person name="Brottier P."/>
            <person name="Coutanceau J.-P."/>
            <person name="Gouzy J."/>
            <person name="Parra G."/>
            <person name="Lardier G."/>
            <person name="Chapple C."/>
            <person name="McKernan K.J."/>
            <person name="McEwan P."/>
            <person name="Bosak S."/>
            <person name="Kellis M."/>
            <person name="Volff J.-N."/>
            <person name="Guigo R."/>
            <person name="Zody M.C."/>
            <person name="Mesirov J."/>
            <person name="Lindblad-Toh K."/>
            <person name="Birren B."/>
            <person name="Nusbaum C."/>
            <person name="Kahn D."/>
            <person name="Robinson-Rechavi M."/>
            <person name="Laudet V."/>
            <person name="Schachter V."/>
            <person name="Quetier F."/>
            <person name="Saurin W."/>
            <person name="Scarpelli C."/>
            <person name="Wincker P."/>
            <person name="Lander E.S."/>
            <person name="Weissenbach J."/>
            <person name="Roest Crollius H."/>
        </authorList>
    </citation>
    <scope>NUCLEOTIDE SEQUENCE [LARGE SCALE GENOMIC DNA]</scope>
</reference>
<feature type="region of interest" description="Disordered" evidence="1">
    <location>
        <begin position="188"/>
        <end position="222"/>
    </location>
</feature>
<accession>Q4REQ5</accession>
<sequence length="510" mass="55499">MNEQLSSASIFEHVDRMSRGADASRRLPSKIQLIAMQPMPLPPLHGTPINDKLSDANQINREIQVALRHKSEIEHHRNKIRLRAKRKGHYDFPAIDDAACPPANGKDPDQVYQKAQMDRIMDAEAQTPMSLFTGSKKSARVRRSPKQRVKEQLNAGAREADKDQLIPEDGDGIYRRCPGVNNVAYVSDPDQGQCSPRRSPSPTDDVFLGPACSPPGHAPPPPPYMPPQPSIEEARQQMHSLLDDAFALVSPSSQASAAGITLPGVHTNPPTASPPSRGPRHWNPSYSALGPFPGAHRHHCVHAHDANSTYHRCFLFKARSNFVSVLLQRYAEVGISQPSAPNLMTRQTLGSSYLPPRETAGQAEPLQPDSLYSSRALYSAELPSPPRPLGGSTGAQLHHLTQVGLPSRVNGYPAGLRASAGHSGGLGWSHHRDNSFSQIEPEKDATPRSIIKEPLAPPVHMDTPGLSYLSSAPPLPTSPPTHSSASLIKAIREELLRLSQKQSAVPSYHS</sequence>
<feature type="compositionally biased region" description="Polar residues" evidence="1">
    <location>
        <begin position="190"/>
        <end position="202"/>
    </location>
</feature>
<organism evidence="2">
    <name type="scientific">Tetraodon nigroviridis</name>
    <name type="common">Spotted green pufferfish</name>
    <name type="synonym">Chelonodon nigroviridis</name>
    <dbReference type="NCBI Taxonomy" id="99883"/>
    <lineage>
        <taxon>Eukaryota</taxon>
        <taxon>Metazoa</taxon>
        <taxon>Chordata</taxon>
        <taxon>Craniata</taxon>
        <taxon>Vertebrata</taxon>
        <taxon>Euteleostomi</taxon>
        <taxon>Actinopterygii</taxon>
        <taxon>Neopterygii</taxon>
        <taxon>Teleostei</taxon>
        <taxon>Neoteleostei</taxon>
        <taxon>Acanthomorphata</taxon>
        <taxon>Eupercaria</taxon>
        <taxon>Tetraodontiformes</taxon>
        <taxon>Tetradontoidea</taxon>
        <taxon>Tetraodontidae</taxon>
        <taxon>Tetraodon</taxon>
    </lineage>
</organism>
<feature type="compositionally biased region" description="Basic and acidic residues" evidence="1">
    <location>
        <begin position="430"/>
        <end position="446"/>
    </location>
</feature>
<dbReference type="OrthoDB" id="8961432at2759"/>
<feature type="region of interest" description="Disordered" evidence="1">
    <location>
        <begin position="423"/>
        <end position="484"/>
    </location>
</feature>
<dbReference type="InterPro" id="IPR024606">
    <property type="entry name" value="KIAA1549"/>
</dbReference>
<dbReference type="EMBL" id="CAAE01015122">
    <property type="protein sequence ID" value="CAG13127.1"/>
    <property type="molecule type" value="Genomic_DNA"/>
</dbReference>
<feature type="compositionally biased region" description="Pro residues" evidence="1">
    <location>
        <begin position="212"/>
        <end position="222"/>
    </location>
</feature>
<feature type="compositionally biased region" description="Basic residues" evidence="1">
    <location>
        <begin position="137"/>
        <end position="147"/>
    </location>
</feature>
<comment type="caution">
    <text evidence="2">The sequence shown here is derived from an EMBL/GenBank/DDBJ whole genome shotgun (WGS) entry which is preliminary data.</text>
</comment>
<protein>
    <submittedName>
        <fullName evidence="2">(spotted green pufferfish) hypothetical protein</fullName>
    </submittedName>
</protein>
<dbReference type="Pfam" id="PF12877">
    <property type="entry name" value="KIAA1549"/>
    <property type="match status" value="1"/>
</dbReference>
<name>Q4REQ5_TETNG</name>
<feature type="region of interest" description="Disordered" evidence="1">
    <location>
        <begin position="348"/>
        <end position="367"/>
    </location>
</feature>
<evidence type="ECO:0000313" key="2">
    <source>
        <dbReference type="EMBL" id="CAG13127.1"/>
    </source>
</evidence>
<gene>
    <name evidence="2" type="ORF">GSTENG00035662001</name>
</gene>
<evidence type="ECO:0000256" key="1">
    <source>
        <dbReference type="SAM" id="MobiDB-lite"/>
    </source>
</evidence>
<dbReference type="PANTHER" id="PTHR21590:SF4">
    <property type="entry name" value="UPF0606 PROTEIN KIAA1549"/>
    <property type="match status" value="1"/>
</dbReference>
<feature type="region of interest" description="Disordered" evidence="1">
    <location>
        <begin position="135"/>
        <end position="157"/>
    </location>
</feature>
<dbReference type="PANTHER" id="PTHR21590">
    <property type="entry name" value="SEA DOMAIN-CONTAINING PROTEIN"/>
    <property type="match status" value="1"/>
</dbReference>